<dbReference type="EMBL" id="HACA01026506">
    <property type="protein sequence ID" value="CDW43867.1"/>
    <property type="molecule type" value="Transcribed_RNA"/>
</dbReference>
<name>A0A0K2V161_LEPSM</name>
<reference evidence="1" key="1">
    <citation type="submission" date="2014-05" db="EMBL/GenBank/DDBJ databases">
        <authorList>
            <person name="Chronopoulou M."/>
        </authorList>
    </citation>
    <scope>NUCLEOTIDE SEQUENCE</scope>
    <source>
        <tissue evidence="1">Whole organism</tissue>
    </source>
</reference>
<sequence>MADETCIDEQLLTLLIERYVYSMKCGNTPKNTYDLIHSIKIKTILK</sequence>
<dbReference type="AlphaFoldDB" id="A0A0K2V161"/>
<accession>A0A0K2V161</accession>
<organism evidence="1">
    <name type="scientific">Lepeophtheirus salmonis</name>
    <name type="common">Salmon louse</name>
    <name type="synonym">Caligus salmonis</name>
    <dbReference type="NCBI Taxonomy" id="72036"/>
    <lineage>
        <taxon>Eukaryota</taxon>
        <taxon>Metazoa</taxon>
        <taxon>Ecdysozoa</taxon>
        <taxon>Arthropoda</taxon>
        <taxon>Crustacea</taxon>
        <taxon>Multicrustacea</taxon>
        <taxon>Hexanauplia</taxon>
        <taxon>Copepoda</taxon>
        <taxon>Siphonostomatoida</taxon>
        <taxon>Caligidae</taxon>
        <taxon>Lepeophtheirus</taxon>
    </lineage>
</organism>
<evidence type="ECO:0000313" key="1">
    <source>
        <dbReference type="EMBL" id="CDW43867.1"/>
    </source>
</evidence>
<protein>
    <submittedName>
        <fullName evidence="1">Uncharacterized protein</fullName>
    </submittedName>
</protein>
<proteinExistence type="predicted"/>